<dbReference type="Gene3D" id="3.40.710.10">
    <property type="entry name" value="DD-peptidase/beta-lactamase superfamily"/>
    <property type="match status" value="1"/>
</dbReference>
<keyword evidence="4" id="KW-1185">Reference proteome</keyword>
<protein>
    <submittedName>
        <fullName evidence="3">Serine hydrolase</fullName>
    </submittedName>
</protein>
<feature type="domain" description="Beta-lactamase class A catalytic" evidence="2">
    <location>
        <begin position="162"/>
        <end position="296"/>
    </location>
</feature>
<accession>A0ABS2F029</accession>
<evidence type="ECO:0000256" key="1">
    <source>
        <dbReference type="SAM" id="MobiDB-lite"/>
    </source>
</evidence>
<comment type="caution">
    <text evidence="3">The sequence shown here is derived from an EMBL/GenBank/DDBJ whole genome shotgun (WGS) entry which is preliminary data.</text>
</comment>
<evidence type="ECO:0000259" key="2">
    <source>
        <dbReference type="Pfam" id="PF13354"/>
    </source>
</evidence>
<dbReference type="InterPro" id="IPR000871">
    <property type="entry name" value="Beta-lactam_class-A"/>
</dbReference>
<dbReference type="RefSeq" id="WP_204792686.1">
    <property type="nucleotide sequence ID" value="NZ_JACSNQ010000002.1"/>
</dbReference>
<dbReference type="InterPro" id="IPR045155">
    <property type="entry name" value="Beta-lactam_cat"/>
</dbReference>
<feature type="region of interest" description="Disordered" evidence="1">
    <location>
        <begin position="32"/>
        <end position="66"/>
    </location>
</feature>
<evidence type="ECO:0000313" key="3">
    <source>
        <dbReference type="EMBL" id="MBM6774329.1"/>
    </source>
</evidence>
<reference evidence="3 4" key="1">
    <citation type="journal article" date="2021" name="Sci. Rep.">
        <title>The distribution of antibiotic resistance genes in chicken gut microbiota commensals.</title>
        <authorList>
            <person name="Juricova H."/>
            <person name="Matiasovicova J."/>
            <person name="Kubasova T."/>
            <person name="Cejkova D."/>
            <person name="Rychlik I."/>
        </authorList>
    </citation>
    <scope>NUCLEOTIDE SEQUENCE [LARGE SCALE GENOMIC DNA]</scope>
    <source>
        <strain evidence="3 4">An794</strain>
    </source>
</reference>
<gene>
    <name evidence="3" type="ORF">H9X80_02010</name>
</gene>
<feature type="compositionally biased region" description="Basic and acidic residues" evidence="1">
    <location>
        <begin position="32"/>
        <end position="45"/>
    </location>
</feature>
<proteinExistence type="predicted"/>
<dbReference type="Proteomes" id="UP000712527">
    <property type="component" value="Unassembled WGS sequence"/>
</dbReference>
<dbReference type="Pfam" id="PF13354">
    <property type="entry name" value="Beta-lactamase2"/>
    <property type="match status" value="1"/>
</dbReference>
<dbReference type="GO" id="GO:0016787">
    <property type="term" value="F:hydrolase activity"/>
    <property type="evidence" value="ECO:0007669"/>
    <property type="project" value="UniProtKB-KW"/>
</dbReference>
<keyword evidence="3" id="KW-0378">Hydrolase</keyword>
<organism evidence="3 4">
    <name type="scientific">Olsenella profusa</name>
    <dbReference type="NCBI Taxonomy" id="138595"/>
    <lineage>
        <taxon>Bacteria</taxon>
        <taxon>Bacillati</taxon>
        <taxon>Actinomycetota</taxon>
        <taxon>Coriobacteriia</taxon>
        <taxon>Coriobacteriales</taxon>
        <taxon>Atopobiaceae</taxon>
        <taxon>Olsenella</taxon>
    </lineage>
</organism>
<dbReference type="PANTHER" id="PTHR35333">
    <property type="entry name" value="BETA-LACTAMASE"/>
    <property type="match status" value="1"/>
</dbReference>
<name>A0ABS2F029_9ACTN</name>
<dbReference type="InterPro" id="IPR012338">
    <property type="entry name" value="Beta-lactam/transpept-like"/>
</dbReference>
<dbReference type="EMBL" id="JACSNQ010000002">
    <property type="protein sequence ID" value="MBM6774329.1"/>
    <property type="molecule type" value="Genomic_DNA"/>
</dbReference>
<dbReference type="SUPFAM" id="SSF56601">
    <property type="entry name" value="beta-lactamase/transpeptidase-like"/>
    <property type="match status" value="1"/>
</dbReference>
<sequence length="326" mass="33894">MRARVVVVSVVLLAVVAGGAFAVWRGVAPDGRARDADVAEPEPMKITDPVAEPAAEPEPEPAPEPTEAELLADAPVVSATSESGVSVTAPEGFLATEAFARVDAEIAAIVGSGHTVGVVMRDLTTGRSISYNADERLYPASSIKALYCAMVCETSGGSGGMADVMERCLVNSSNEDYEALIRAYGMPAFGAWLGAHGATEAAYDGSIWYYPDISAGELAACWQEIYRFGTSGEAGGAELAGYLARTNYTPAGALLRDECEVWAKPGWFPDNGELVATNDAGVVFSESGPYVFAVMTDMSANLDGLTPLIDALDAAHHVMCGGGSPQ</sequence>
<evidence type="ECO:0000313" key="4">
    <source>
        <dbReference type="Proteomes" id="UP000712527"/>
    </source>
</evidence>
<dbReference type="PANTHER" id="PTHR35333:SF3">
    <property type="entry name" value="BETA-LACTAMASE-TYPE TRANSPEPTIDASE FOLD CONTAINING PROTEIN"/>
    <property type="match status" value="1"/>
</dbReference>